<protein>
    <submittedName>
        <fullName evidence="3">BON domain-containing protein</fullName>
    </submittedName>
</protein>
<dbReference type="PANTHER" id="PTHR34606:SF15">
    <property type="entry name" value="BON DOMAIN-CONTAINING PROTEIN"/>
    <property type="match status" value="1"/>
</dbReference>
<dbReference type="AlphaFoldDB" id="A0A5B9EGR4"/>
<keyword evidence="1" id="KW-0732">Signal</keyword>
<accession>A0A5B9EGR4</accession>
<organism evidence="3 4">
    <name type="scientific">Terriglobus albidus</name>
    <dbReference type="NCBI Taxonomy" id="1592106"/>
    <lineage>
        <taxon>Bacteria</taxon>
        <taxon>Pseudomonadati</taxon>
        <taxon>Acidobacteriota</taxon>
        <taxon>Terriglobia</taxon>
        <taxon>Terriglobales</taxon>
        <taxon>Acidobacteriaceae</taxon>
        <taxon>Terriglobus</taxon>
    </lineage>
</organism>
<sequence>MRFTNVVSALGLALAVAMGIAGITAHAQGKKESASGANDTQILQDLKEKLSSKRFGGVKPDVNRGVVTLSGTVDLYSAKADADNRAHHVKNVLAVRNMIDVASSSELTDVQLRDKLAEKLSYDRVGYGTTAFNSFTIGVQDGVVTLGGVAYGPMDRDSAVSLVSNYPGVKDVVDNIEVAPLSPNDDRIRMAVARAVYGFPSLNKYSIDPAKPIRIVVVNGNVTLAGVVDTQADKDTAGIRANGVAGVFKVTNDLQVAGAASQEQR</sequence>
<feature type="signal peptide" evidence="1">
    <location>
        <begin position="1"/>
        <end position="27"/>
    </location>
</feature>
<dbReference type="RefSeq" id="WP_147649270.1">
    <property type="nucleotide sequence ID" value="NZ_CP042806.1"/>
</dbReference>
<dbReference type="OrthoDB" id="117692at2"/>
<reference evidence="3 4" key="1">
    <citation type="submission" date="2019-08" db="EMBL/GenBank/DDBJ databases">
        <title>Complete genome sequence of Terriglobus albidus strain ORNL.</title>
        <authorList>
            <person name="Podar M."/>
        </authorList>
    </citation>
    <scope>NUCLEOTIDE SEQUENCE [LARGE SCALE GENOMIC DNA]</scope>
    <source>
        <strain evidence="3 4">ORNL</strain>
    </source>
</reference>
<dbReference type="InterPro" id="IPR051686">
    <property type="entry name" value="Lipoprotein_DolP"/>
</dbReference>
<dbReference type="KEGG" id="talb:FTW19_19660"/>
<dbReference type="EMBL" id="CP042806">
    <property type="protein sequence ID" value="QEE30000.1"/>
    <property type="molecule type" value="Genomic_DNA"/>
</dbReference>
<dbReference type="Pfam" id="PF04972">
    <property type="entry name" value="BON"/>
    <property type="match status" value="3"/>
</dbReference>
<evidence type="ECO:0000313" key="4">
    <source>
        <dbReference type="Proteomes" id="UP000321820"/>
    </source>
</evidence>
<dbReference type="InterPro" id="IPR007055">
    <property type="entry name" value="BON_dom"/>
</dbReference>
<evidence type="ECO:0000313" key="3">
    <source>
        <dbReference type="EMBL" id="QEE30000.1"/>
    </source>
</evidence>
<name>A0A5B9EGR4_9BACT</name>
<feature type="domain" description="BON" evidence="2">
    <location>
        <begin position="184"/>
        <end position="258"/>
    </location>
</feature>
<feature type="domain" description="BON" evidence="2">
    <location>
        <begin position="108"/>
        <end position="180"/>
    </location>
</feature>
<dbReference type="PANTHER" id="PTHR34606">
    <property type="entry name" value="BON DOMAIN-CONTAINING PROTEIN"/>
    <property type="match status" value="1"/>
</dbReference>
<proteinExistence type="predicted"/>
<feature type="chain" id="PRO_5022874505" evidence="1">
    <location>
        <begin position="28"/>
        <end position="265"/>
    </location>
</feature>
<dbReference type="Gene3D" id="3.30.1340.30">
    <property type="match status" value="3"/>
</dbReference>
<dbReference type="Proteomes" id="UP000321820">
    <property type="component" value="Chromosome"/>
</dbReference>
<gene>
    <name evidence="3" type="ORF">FTW19_19660</name>
</gene>
<keyword evidence="4" id="KW-1185">Reference proteome</keyword>
<dbReference type="PROSITE" id="PS50914">
    <property type="entry name" value="BON"/>
    <property type="match status" value="2"/>
</dbReference>
<evidence type="ECO:0000256" key="1">
    <source>
        <dbReference type="SAM" id="SignalP"/>
    </source>
</evidence>
<evidence type="ECO:0000259" key="2">
    <source>
        <dbReference type="PROSITE" id="PS50914"/>
    </source>
</evidence>